<dbReference type="OrthoDB" id="9419853at2759"/>
<keyword evidence="8" id="KW-0675">Receptor</keyword>
<evidence type="ECO:0000313" key="13">
    <source>
        <dbReference type="Proteomes" id="UP000694680"/>
    </source>
</evidence>
<dbReference type="GO" id="GO:0004896">
    <property type="term" value="F:cytokine receptor activity"/>
    <property type="evidence" value="ECO:0007669"/>
    <property type="project" value="TreeGrafter"/>
</dbReference>
<feature type="transmembrane region" description="Helical" evidence="9">
    <location>
        <begin position="233"/>
        <end position="257"/>
    </location>
</feature>
<evidence type="ECO:0000256" key="9">
    <source>
        <dbReference type="SAM" id="Phobius"/>
    </source>
</evidence>
<evidence type="ECO:0000313" key="12">
    <source>
        <dbReference type="Ensembl" id="ENSGWIP00000006887.1"/>
    </source>
</evidence>
<dbReference type="Ensembl" id="ENSGWIT00000007628.1">
    <property type="protein sequence ID" value="ENSGWIP00000006887.1"/>
    <property type="gene ID" value="ENSGWIG00000004034.1"/>
</dbReference>
<evidence type="ECO:0000256" key="2">
    <source>
        <dbReference type="ARBA" id="ARBA00008280"/>
    </source>
</evidence>
<gene>
    <name evidence="12" type="primary">LOC114468465</name>
</gene>
<keyword evidence="5 9" id="KW-1133">Transmembrane helix</keyword>
<dbReference type="Proteomes" id="UP000694680">
    <property type="component" value="Chromosome 8"/>
</dbReference>
<evidence type="ECO:0000256" key="6">
    <source>
        <dbReference type="ARBA" id="ARBA00023136"/>
    </source>
</evidence>
<sequence length="531" mass="59420">MLWTVYVLMAQFSVHAVSSYKGLVCTNDFINNVSCMWNSSDLNPDVDCLVSGVKKIWVRRKQRLITQSCKLVHSGNSVPGCSFVFENKEFSGSEVMPNISMKCNGTLVETINKYRPSSHIKMHPLAAPNISSTAGHVHMSWSLGPRVSDYFTSGFMFQVQYKQNHQTWREANNFFTQQQEEFISMEQLKGIWQFRVRVNPEKRTDSQWSQWSPTTSWVGPSTRVDMSPPEKSMYLITITTGLAIPLIVMGVVIFALYRCANTRGLLKGKPVPNPSEYFHTLHSVHEGNLKKWLNHSVPESFFTASPDHFSTVEVCESWDVSPSHSACCSSTSDTLHFQSRPSVGSNTSKVVDSSTSSSCFSNLGYFMSSSSESSDQTSPPPAYFTCEKDFRSFQSFISPPVSTCLNYERLKRGPHSPDSGFCTGNEDKSNTDVEMNQDLEDLSFPLIFPLHLQHLMVLSPSPSPSPPTLHQPFSPAQFSADNQQVEDPTANFEAWPVSDAMCRPSSMPVDSSKTGYLTIKELHATFSNKSI</sequence>
<feature type="signal peptide" evidence="10">
    <location>
        <begin position="1"/>
        <end position="16"/>
    </location>
</feature>
<dbReference type="InterPro" id="IPR013783">
    <property type="entry name" value="Ig-like_fold"/>
</dbReference>
<reference evidence="12" key="3">
    <citation type="submission" date="2025-09" db="UniProtKB">
        <authorList>
            <consortium name="Ensembl"/>
        </authorList>
    </citation>
    <scope>IDENTIFICATION</scope>
</reference>
<reference evidence="12" key="2">
    <citation type="submission" date="2025-08" db="UniProtKB">
        <authorList>
            <consortium name="Ensembl"/>
        </authorList>
    </citation>
    <scope>IDENTIFICATION</scope>
</reference>
<dbReference type="GO" id="GO:0009897">
    <property type="term" value="C:external side of plasma membrane"/>
    <property type="evidence" value="ECO:0007669"/>
    <property type="project" value="TreeGrafter"/>
</dbReference>
<keyword evidence="4 10" id="KW-0732">Signal</keyword>
<keyword evidence="3 9" id="KW-0812">Transmembrane</keyword>
<evidence type="ECO:0000256" key="4">
    <source>
        <dbReference type="ARBA" id="ARBA00022729"/>
    </source>
</evidence>
<keyword evidence="6 9" id="KW-0472">Membrane</keyword>
<reference evidence="12" key="1">
    <citation type="submission" date="2020-06" db="EMBL/GenBank/DDBJ databases">
        <authorList>
            <consortium name="Wellcome Sanger Institute Data Sharing"/>
        </authorList>
    </citation>
    <scope>NUCLEOTIDE SEQUENCE [LARGE SCALE GENOMIC DNA]</scope>
</reference>
<dbReference type="PANTHER" id="PTHR23037">
    <property type="entry name" value="CYTOKINE RECEPTOR"/>
    <property type="match status" value="1"/>
</dbReference>
<keyword evidence="13" id="KW-1185">Reference proteome</keyword>
<keyword evidence="7" id="KW-1015">Disulfide bond</keyword>
<evidence type="ECO:0000259" key="11">
    <source>
        <dbReference type="Pfam" id="PF18707"/>
    </source>
</evidence>
<organism evidence="12 13">
    <name type="scientific">Gouania willdenowi</name>
    <name type="common">Blunt-snouted clingfish</name>
    <name type="synonym">Lepadogaster willdenowi</name>
    <dbReference type="NCBI Taxonomy" id="441366"/>
    <lineage>
        <taxon>Eukaryota</taxon>
        <taxon>Metazoa</taxon>
        <taxon>Chordata</taxon>
        <taxon>Craniata</taxon>
        <taxon>Vertebrata</taxon>
        <taxon>Euteleostomi</taxon>
        <taxon>Actinopterygii</taxon>
        <taxon>Neopterygii</taxon>
        <taxon>Teleostei</taxon>
        <taxon>Neoteleostei</taxon>
        <taxon>Acanthomorphata</taxon>
        <taxon>Ovalentaria</taxon>
        <taxon>Blenniimorphae</taxon>
        <taxon>Blenniiformes</taxon>
        <taxon>Gobiesocoidei</taxon>
        <taxon>Gobiesocidae</taxon>
        <taxon>Gobiesocinae</taxon>
        <taxon>Gouania</taxon>
    </lineage>
</organism>
<dbReference type="Pfam" id="PF18707">
    <property type="entry name" value="IL2RB_N1"/>
    <property type="match status" value="1"/>
</dbReference>
<evidence type="ECO:0000256" key="10">
    <source>
        <dbReference type="SAM" id="SignalP"/>
    </source>
</evidence>
<evidence type="ECO:0000256" key="1">
    <source>
        <dbReference type="ARBA" id="ARBA00004167"/>
    </source>
</evidence>
<dbReference type="InterPro" id="IPR036116">
    <property type="entry name" value="FN3_sf"/>
</dbReference>
<dbReference type="RefSeq" id="XP_028311181.1">
    <property type="nucleotide sequence ID" value="XM_028455380.1"/>
</dbReference>
<feature type="domain" description="Interleukin-2 receptor subunit beta N-terminal" evidence="11">
    <location>
        <begin position="22"/>
        <end position="104"/>
    </location>
</feature>
<evidence type="ECO:0000256" key="7">
    <source>
        <dbReference type="ARBA" id="ARBA00023157"/>
    </source>
</evidence>
<accession>A0A8C5DR23</accession>
<dbReference type="SUPFAM" id="SSF49265">
    <property type="entry name" value="Fibronectin type III"/>
    <property type="match status" value="1"/>
</dbReference>
<dbReference type="GeneID" id="114468465"/>
<evidence type="ECO:0000256" key="3">
    <source>
        <dbReference type="ARBA" id="ARBA00022692"/>
    </source>
</evidence>
<comment type="subcellular location">
    <subcellularLocation>
        <location evidence="1">Membrane</location>
        <topology evidence="1">Single-pass membrane protein</topology>
    </subcellularLocation>
</comment>
<dbReference type="GO" id="GO:0016064">
    <property type="term" value="P:immunoglobulin mediated immune response"/>
    <property type="evidence" value="ECO:0007669"/>
    <property type="project" value="TreeGrafter"/>
</dbReference>
<proteinExistence type="inferred from homology"/>
<dbReference type="PANTHER" id="PTHR23037:SF22">
    <property type="entry name" value="CYTOKINE RECEPTOR COMMON SUBUNIT BETA"/>
    <property type="match status" value="1"/>
</dbReference>
<evidence type="ECO:0000256" key="5">
    <source>
        <dbReference type="ARBA" id="ARBA00022989"/>
    </source>
</evidence>
<feature type="chain" id="PRO_5034717893" evidence="10">
    <location>
        <begin position="17"/>
        <end position="531"/>
    </location>
</feature>
<evidence type="ECO:0000256" key="8">
    <source>
        <dbReference type="ARBA" id="ARBA00023170"/>
    </source>
</evidence>
<dbReference type="AlphaFoldDB" id="A0A8C5DR23"/>
<dbReference type="Gene3D" id="2.60.40.10">
    <property type="entry name" value="Immunoglobulins"/>
    <property type="match status" value="2"/>
</dbReference>
<comment type="similarity">
    <text evidence="2">Belongs to the type I cytokine receptor family. Type 4 subfamily.</text>
</comment>
<dbReference type="InterPro" id="IPR040951">
    <property type="entry name" value="IL2RB_N1"/>
</dbReference>
<protein>
    <submittedName>
        <fullName evidence="12">Interleukin-2 receptor subunit beta-like</fullName>
    </submittedName>
</protein>
<name>A0A8C5DR23_GOUWI</name>